<protein>
    <submittedName>
        <fullName evidence="1">Uncharacterized protein</fullName>
    </submittedName>
</protein>
<dbReference type="EMBL" id="QLII01000001">
    <property type="protein sequence ID" value="RAI73463.1"/>
    <property type="molecule type" value="Genomic_DNA"/>
</dbReference>
<dbReference type="Proteomes" id="UP000249016">
    <property type="component" value="Unassembled WGS sequence"/>
</dbReference>
<dbReference type="RefSeq" id="WP_111340342.1">
    <property type="nucleotide sequence ID" value="NZ_QLII01000001.1"/>
</dbReference>
<gene>
    <name evidence="1" type="ORF">HMF3257_01715</name>
</gene>
<keyword evidence="2" id="KW-1185">Reference proteome</keyword>
<evidence type="ECO:0000313" key="2">
    <source>
        <dbReference type="Proteomes" id="UP000249016"/>
    </source>
</evidence>
<comment type="caution">
    <text evidence="1">The sequence shown here is derived from an EMBL/GenBank/DDBJ whole genome shotgun (WGS) entry which is preliminary data.</text>
</comment>
<name>A0A327NFA8_9BACT</name>
<evidence type="ECO:0000313" key="1">
    <source>
        <dbReference type="EMBL" id="RAI73463.1"/>
    </source>
</evidence>
<sequence>MKRTVLFFALSCCLILSDRVASQSLQSCRASLINDTLVLENDLIARRFRWNNGQLITLSLTDKKRKQTWEWVSKDPDCAFPAIQARPAKVS</sequence>
<accession>A0A327NFA8</accession>
<dbReference type="AlphaFoldDB" id="A0A327NFA8"/>
<organism evidence="1 2">
    <name type="scientific">Spirosoma telluris</name>
    <dbReference type="NCBI Taxonomy" id="2183553"/>
    <lineage>
        <taxon>Bacteria</taxon>
        <taxon>Pseudomonadati</taxon>
        <taxon>Bacteroidota</taxon>
        <taxon>Cytophagia</taxon>
        <taxon>Cytophagales</taxon>
        <taxon>Cytophagaceae</taxon>
        <taxon>Spirosoma</taxon>
    </lineage>
</organism>
<proteinExistence type="predicted"/>
<reference evidence="1 2" key="1">
    <citation type="submission" date="2018-06" db="EMBL/GenBank/DDBJ databases">
        <title>Spirosoma sp. HMF3257 Genome sequencing and assembly.</title>
        <authorList>
            <person name="Kang H."/>
            <person name="Cha I."/>
            <person name="Kim H."/>
            <person name="Kang J."/>
            <person name="Joh K."/>
        </authorList>
    </citation>
    <scope>NUCLEOTIDE SEQUENCE [LARGE SCALE GENOMIC DNA]</scope>
    <source>
        <strain evidence="1 2">HMF3257</strain>
    </source>
</reference>